<dbReference type="Pfam" id="PF04969">
    <property type="entry name" value="CS"/>
    <property type="match status" value="1"/>
</dbReference>
<dbReference type="PROSITE" id="PS51203">
    <property type="entry name" value="CS"/>
    <property type="match status" value="1"/>
</dbReference>
<dbReference type="GO" id="GO:0006457">
    <property type="term" value="P:protein folding"/>
    <property type="evidence" value="ECO:0007669"/>
    <property type="project" value="TreeGrafter"/>
</dbReference>
<evidence type="ECO:0000259" key="3">
    <source>
        <dbReference type="PROSITE" id="PS51203"/>
    </source>
</evidence>
<dbReference type="SUPFAM" id="SSF49764">
    <property type="entry name" value="HSP20-like chaperones"/>
    <property type="match status" value="1"/>
</dbReference>
<comment type="similarity">
    <text evidence="1">Belongs to the p23/wos2 family.</text>
</comment>
<name>A0A836HWI7_9TRYP</name>
<dbReference type="GO" id="GO:0005829">
    <property type="term" value="C:cytosol"/>
    <property type="evidence" value="ECO:0007669"/>
    <property type="project" value="TreeGrafter"/>
</dbReference>
<dbReference type="GO" id="GO:0051087">
    <property type="term" value="F:protein-folding chaperone binding"/>
    <property type="evidence" value="ECO:0007669"/>
    <property type="project" value="TreeGrafter"/>
</dbReference>
<dbReference type="AlphaFoldDB" id="A0A836HWI7"/>
<dbReference type="CDD" id="cd06465">
    <property type="entry name" value="p23_hB-ind1_like"/>
    <property type="match status" value="1"/>
</dbReference>
<evidence type="ECO:0000313" key="4">
    <source>
        <dbReference type="EMBL" id="KAG5493787.1"/>
    </source>
</evidence>
<dbReference type="RefSeq" id="XP_067753822.1">
    <property type="nucleotide sequence ID" value="XM_067897665.1"/>
</dbReference>
<dbReference type="GeneID" id="94287742"/>
<dbReference type="PANTHER" id="PTHR22932:SF1">
    <property type="entry name" value="CO-CHAPERONE PROTEIN DAF-41"/>
    <property type="match status" value="1"/>
</dbReference>
<proteinExistence type="inferred from homology"/>
<dbReference type="Proteomes" id="UP000674318">
    <property type="component" value="Unassembled WGS sequence"/>
</dbReference>
<dbReference type="GO" id="GO:0051131">
    <property type="term" value="P:chaperone-mediated protein complex assembly"/>
    <property type="evidence" value="ECO:0007669"/>
    <property type="project" value="TreeGrafter"/>
</dbReference>
<keyword evidence="5" id="KW-1185">Reference proteome</keyword>
<feature type="domain" description="CS" evidence="3">
    <location>
        <begin position="6"/>
        <end position="105"/>
    </location>
</feature>
<dbReference type="KEGG" id="phet:94287742"/>
<feature type="compositionally biased region" description="Acidic residues" evidence="2">
    <location>
        <begin position="196"/>
        <end position="210"/>
    </location>
</feature>
<comment type="caution">
    <text evidence="4">The sequence shown here is derived from an EMBL/GenBank/DDBJ whole genome shotgun (WGS) entry which is preliminary data.</text>
</comment>
<dbReference type="InterPro" id="IPR008978">
    <property type="entry name" value="HSP20-like_chaperone"/>
</dbReference>
<evidence type="ECO:0000256" key="2">
    <source>
        <dbReference type="SAM" id="MobiDB-lite"/>
    </source>
</evidence>
<dbReference type="EMBL" id="JAFJZO010000034">
    <property type="protein sequence ID" value="KAG5493787.1"/>
    <property type="molecule type" value="Genomic_DNA"/>
</dbReference>
<accession>A0A836HWI7</accession>
<dbReference type="Gene3D" id="2.60.40.790">
    <property type="match status" value="1"/>
</dbReference>
<reference evidence="4 5" key="1">
    <citation type="submission" date="2021-02" db="EMBL/GenBank/DDBJ databases">
        <title>Porcisia hertigi Genome sequencing and assembly.</title>
        <authorList>
            <person name="Almutairi H."/>
            <person name="Gatherer D."/>
        </authorList>
    </citation>
    <scope>NUCLEOTIDE SEQUENCE [LARGE SCALE GENOMIC DNA]</scope>
    <source>
        <strain evidence="4 5">C119</strain>
    </source>
</reference>
<sequence>MSTSGPLVPPITWAQRPEYILVTIPLQDTTSVKVEIKDEGRELHFSCSAPEGKQYACTVRFYGVISCEESQHVVRPRQIELKLRKKFTKSLEDAEDDEVEWPRLTKEKVKCPNITIDWSKWKDENEDECAADDLGDFGLGGGDEIDGQYSEMLSQLRQVQGQKDAEDSTGLPAGSIPSFGSAKGQNATCGASTAAGDDDGDMPPLEEDDI</sequence>
<dbReference type="InterPro" id="IPR007052">
    <property type="entry name" value="CS_dom"/>
</dbReference>
<gene>
    <name evidence="4" type="ORF">JKF63_01619</name>
</gene>
<dbReference type="OrthoDB" id="1564555at2759"/>
<feature type="region of interest" description="Disordered" evidence="2">
    <location>
        <begin position="158"/>
        <end position="210"/>
    </location>
</feature>
<evidence type="ECO:0000313" key="5">
    <source>
        <dbReference type="Proteomes" id="UP000674318"/>
    </source>
</evidence>
<organism evidence="4 5">
    <name type="scientific">Porcisia hertigi</name>
    <dbReference type="NCBI Taxonomy" id="2761500"/>
    <lineage>
        <taxon>Eukaryota</taxon>
        <taxon>Discoba</taxon>
        <taxon>Euglenozoa</taxon>
        <taxon>Kinetoplastea</taxon>
        <taxon>Metakinetoplastina</taxon>
        <taxon>Trypanosomatida</taxon>
        <taxon>Trypanosomatidae</taxon>
        <taxon>Leishmaniinae</taxon>
        <taxon>Porcisia</taxon>
    </lineage>
</organism>
<dbReference type="GO" id="GO:0005634">
    <property type="term" value="C:nucleus"/>
    <property type="evidence" value="ECO:0007669"/>
    <property type="project" value="TreeGrafter"/>
</dbReference>
<evidence type="ECO:0000256" key="1">
    <source>
        <dbReference type="ARBA" id="ARBA00025733"/>
    </source>
</evidence>
<dbReference type="GO" id="GO:0051879">
    <property type="term" value="F:Hsp90 protein binding"/>
    <property type="evidence" value="ECO:0007669"/>
    <property type="project" value="InterPro"/>
</dbReference>
<protein>
    <recommendedName>
        <fullName evidence="3">CS domain-containing protein</fullName>
    </recommendedName>
</protein>
<dbReference type="FunFam" id="2.60.40.790:FF:000039">
    <property type="entry name" value="CS domain containing protein"/>
    <property type="match status" value="1"/>
</dbReference>
<dbReference type="PANTHER" id="PTHR22932">
    <property type="entry name" value="TELOMERASE-BINDING PROTEIN P23 HSP90 CO-CHAPERONE"/>
    <property type="match status" value="1"/>
</dbReference>
<dbReference type="InterPro" id="IPR045250">
    <property type="entry name" value="p23-like"/>
</dbReference>